<dbReference type="InterPro" id="IPR036565">
    <property type="entry name" value="Mur-like_cat_sf"/>
</dbReference>
<evidence type="ECO:0000256" key="2">
    <source>
        <dbReference type="ARBA" id="ARBA00022741"/>
    </source>
</evidence>
<feature type="transmembrane region" description="Helical" evidence="4">
    <location>
        <begin position="105"/>
        <end position="124"/>
    </location>
</feature>
<evidence type="ECO:0000313" key="6">
    <source>
        <dbReference type="EMBL" id="OGZ84614.1"/>
    </source>
</evidence>
<sequence>MSNLLYFLYGLWFIRTLKYVLFWVYLWQLKEYHIGRFLDHFNTEKGKKLLLNPLLDFKIIFLLFFISTNDIFISFLVFVYLAETIIFLRQIYLKAIKKPVRTAKSLFLTGVSVSVVILFLIWSAKKNPAWILGFDIFLPVIISLIVLLFQPVAVFLRKKTLKKAGEKIKQFPGLKVIAITGSYGKTSTKEFLTTILSKKYKVLSTSKHQNAEIGIAKCILNDLNEKHQIFIAEVGAYNKGKVKEVCEILKPKIGIVTGVNEQHLSLFGSLENLLTGEGGRELAQFLEQNGLLVVNGDNKYCLNLIKKFNGKEKIYSESNRALNADIWAESITVRRNYVSFIAKNKAGELADFKANVLGKQNVQNLLGAVLVAKELGMSFGEISDAMTHIKQEQAGMVLKQGKHGIDIIDSSYSANPDGVFADLDYLNIFGNPSTGSGQAKKIIVMPCLIELGEKSKIIHEQIGKKIGKVCGMAIITSKDDFEQLKRGVMESGMKESNILFLEKPAEIYSVITLFCKSGDAILLEGRVPNKLIELLLG</sequence>
<accession>A0A1G2JBZ8</accession>
<dbReference type="Proteomes" id="UP000177751">
    <property type="component" value="Unassembled WGS sequence"/>
</dbReference>
<dbReference type="GO" id="GO:0005524">
    <property type="term" value="F:ATP binding"/>
    <property type="evidence" value="ECO:0007669"/>
    <property type="project" value="UniProtKB-KW"/>
</dbReference>
<keyword evidence="3" id="KW-0067">ATP-binding</keyword>
<keyword evidence="4" id="KW-1133">Transmembrane helix</keyword>
<organism evidence="6 7">
    <name type="scientific">Candidatus Staskawiczbacteria bacterium RIFOXYC1_FULL_38_18</name>
    <dbReference type="NCBI Taxonomy" id="1802229"/>
    <lineage>
        <taxon>Bacteria</taxon>
        <taxon>Candidatus Staskawicziibacteriota</taxon>
    </lineage>
</organism>
<keyword evidence="4" id="KW-0472">Membrane</keyword>
<evidence type="ECO:0000256" key="3">
    <source>
        <dbReference type="ARBA" id="ARBA00022840"/>
    </source>
</evidence>
<dbReference type="PANTHER" id="PTHR43024:SF1">
    <property type="entry name" value="UDP-N-ACETYLMURAMOYL-TRIPEPTIDE--D-ALANYL-D-ALANINE LIGASE"/>
    <property type="match status" value="1"/>
</dbReference>
<dbReference type="Gene3D" id="3.90.190.20">
    <property type="entry name" value="Mur ligase, C-terminal domain"/>
    <property type="match status" value="1"/>
</dbReference>
<evidence type="ECO:0000256" key="1">
    <source>
        <dbReference type="ARBA" id="ARBA00022598"/>
    </source>
</evidence>
<dbReference type="SUPFAM" id="SSF53623">
    <property type="entry name" value="MurD-like peptide ligases, catalytic domain"/>
    <property type="match status" value="1"/>
</dbReference>
<dbReference type="EMBL" id="MHPP01000014">
    <property type="protein sequence ID" value="OGZ84614.1"/>
    <property type="molecule type" value="Genomic_DNA"/>
</dbReference>
<dbReference type="InterPro" id="IPR013221">
    <property type="entry name" value="Mur_ligase_cen"/>
</dbReference>
<comment type="caution">
    <text evidence="6">The sequence shown here is derived from an EMBL/GenBank/DDBJ whole genome shotgun (WGS) entry which is preliminary data.</text>
</comment>
<dbReference type="Gene3D" id="3.40.1190.10">
    <property type="entry name" value="Mur-like, catalytic domain"/>
    <property type="match status" value="1"/>
</dbReference>
<dbReference type="STRING" id="1802229.A2401_01015"/>
<evidence type="ECO:0000256" key="4">
    <source>
        <dbReference type="SAM" id="Phobius"/>
    </source>
</evidence>
<dbReference type="Pfam" id="PF08245">
    <property type="entry name" value="Mur_ligase_M"/>
    <property type="match status" value="1"/>
</dbReference>
<proteinExistence type="predicted"/>
<dbReference type="GO" id="GO:0016881">
    <property type="term" value="F:acid-amino acid ligase activity"/>
    <property type="evidence" value="ECO:0007669"/>
    <property type="project" value="InterPro"/>
</dbReference>
<keyword evidence="4" id="KW-0812">Transmembrane</keyword>
<dbReference type="AlphaFoldDB" id="A0A1G2JBZ8"/>
<feature type="transmembrane region" description="Helical" evidence="4">
    <location>
        <begin position="136"/>
        <end position="156"/>
    </location>
</feature>
<feature type="transmembrane region" description="Helical" evidence="4">
    <location>
        <begin position="6"/>
        <end position="28"/>
    </location>
</feature>
<reference evidence="6 7" key="1">
    <citation type="journal article" date="2016" name="Nat. Commun.">
        <title>Thousands of microbial genomes shed light on interconnected biogeochemical processes in an aquifer system.</title>
        <authorList>
            <person name="Anantharaman K."/>
            <person name="Brown C.T."/>
            <person name="Hug L.A."/>
            <person name="Sharon I."/>
            <person name="Castelle C.J."/>
            <person name="Probst A.J."/>
            <person name="Thomas B.C."/>
            <person name="Singh A."/>
            <person name="Wilkins M.J."/>
            <person name="Karaoz U."/>
            <person name="Brodie E.L."/>
            <person name="Williams K.H."/>
            <person name="Hubbard S.S."/>
            <person name="Banfield J.F."/>
        </authorList>
    </citation>
    <scope>NUCLEOTIDE SEQUENCE [LARGE SCALE GENOMIC DNA]</scope>
</reference>
<dbReference type="PANTHER" id="PTHR43024">
    <property type="entry name" value="UDP-N-ACETYLMURAMOYL-TRIPEPTIDE--D-ALANYL-D-ALANINE LIGASE"/>
    <property type="match status" value="1"/>
</dbReference>
<feature type="domain" description="Mur ligase central" evidence="5">
    <location>
        <begin position="179"/>
        <end position="372"/>
    </location>
</feature>
<keyword evidence="1" id="KW-0436">Ligase</keyword>
<evidence type="ECO:0000259" key="5">
    <source>
        <dbReference type="Pfam" id="PF08245"/>
    </source>
</evidence>
<dbReference type="InterPro" id="IPR051046">
    <property type="entry name" value="MurCDEF_CellWall_CoF430Synth"/>
</dbReference>
<evidence type="ECO:0000313" key="7">
    <source>
        <dbReference type="Proteomes" id="UP000177751"/>
    </source>
</evidence>
<keyword evidence="2" id="KW-0547">Nucleotide-binding</keyword>
<protein>
    <recommendedName>
        <fullName evidence="5">Mur ligase central domain-containing protein</fullName>
    </recommendedName>
</protein>
<name>A0A1G2JBZ8_9BACT</name>
<gene>
    <name evidence="6" type="ORF">A2401_01015</name>
</gene>
<dbReference type="InterPro" id="IPR036615">
    <property type="entry name" value="Mur_ligase_C_dom_sf"/>
</dbReference>
<dbReference type="SUPFAM" id="SSF53244">
    <property type="entry name" value="MurD-like peptide ligases, peptide-binding domain"/>
    <property type="match status" value="1"/>
</dbReference>